<feature type="domain" description="Fibronectin type-III" evidence="4">
    <location>
        <begin position="429"/>
        <end position="520"/>
    </location>
</feature>
<proteinExistence type="predicted"/>
<feature type="domain" description="Fibronectin type-III" evidence="4">
    <location>
        <begin position="249"/>
        <end position="341"/>
    </location>
</feature>
<dbReference type="Pfam" id="PF00041">
    <property type="entry name" value="fn3"/>
    <property type="match status" value="1"/>
</dbReference>
<evidence type="ECO:0000256" key="2">
    <source>
        <dbReference type="ARBA" id="ARBA00023326"/>
    </source>
</evidence>
<sequence>MWPITFPMMVRRRAAGWAAPRRWAPALRGLLGAAVLGGVLLAGGPAQQADEDGPALVEVSDSNPLPPTGVVITAGNGQFTSVRWTASTEPNASGYVVRVGSYQTTVSGTSTTTPITGLVNGTDYTVQVFTRTNYNLLGLQTATGTVPATATSYPRDGVEPARPTGVTAVRGDGQVTVSWAANTEPDLAGYRVLRDGTPVSGTLTGRSYVDTGLVNDTTYRYSVQAVDVSRQWSASSVPAVAATPTDLTAPGTPRMLLAERGDRQVTLSWAANPEPDVASYRLLRDGVEVASIPAGSHGYTDTGLDNDRTYRYTLVAVDTHANRSAPTAGIDATPTDLTPPAVPTGLAATRGDTRVTLAWAANAEPDLGSYRLLRDGVQIAEVSRTTLTYTDSGLTNDTTYRYALVAVDTHLNPSAPTAAVPATPTDLTPPAAPTGVTAVRGDGVVQLSWAANGEADLAGYVVLRDGVQVSGLVTGTGWTDTGLTNDTPYRYVVVAVDTHGNRSAPSAPVEASPADFTAPAAPTGFTAVRGDSQVELSWAANGEPDLDAYRLFRDGVLVATVRGTSFRDTGLVNDTAYRYLLVAVDAAGNASPGVGASATPTDLTAPAAPTAPAATAGERAASVTWTPSPDPDVVGHRVLVDGVEAAAVTGPPAVVGGLAPGTTVTVTVVAVDGHGNVSAPSAAVTVTPYDRTAPGAPTGVTATPGPGSTTVAWTSPADPDPLTFRVLRDGVLVATVAAAPVTVTGLAEGSTVSITVVAVDPSGNASPPSAAVPAAPLTAAVPAQGSGQTGGLAVSGDGRFVVVGTRARLEASDTNSAYELYRLDRVAGSATRIAPLGAGATGPDATNSAAPAVSDDGRYVVLATTAALVPADTNRLADVYRLDTVTGAWALVSVPADGRVSPTVAGTELQTATTVTATSPAVATSGDGDLVLFYSARADLGPVDTNGVVDLYAKRMSTGAVTRVSAAPGGGDLPRAATGPALALTPDGRYALFPATGPAGPMVLYRATLSGADAGRTVVVSTMTAGGRTTEVGVLRDAGDVDLSDDGRYVVFSTSARPTSPGQSFSTALAYRADTTTGAVQALGTGQTIHQEHKVALDPTGRYGFVATAAPLLAGDVDGHTDVFRRDLDTGVLVLVTADSSGRQTAGPGGSVSPAEHPRVVPVTGDLVVLLTSEALVPGDTNRVRDLYVKDLVSGAVLSPVS</sequence>
<keyword evidence="2" id="KW-0624">Polysaccharide degradation</keyword>
<dbReference type="InterPro" id="IPR036116">
    <property type="entry name" value="FN3_sf"/>
</dbReference>
<feature type="compositionally biased region" description="Low complexity" evidence="3">
    <location>
        <begin position="596"/>
        <end position="621"/>
    </location>
</feature>
<gene>
    <name evidence="5" type="ORF">TEK04_07440</name>
</gene>
<keyword evidence="6" id="KW-1185">Reference proteome</keyword>
<feature type="domain" description="Fibronectin type-III" evidence="4">
    <location>
        <begin position="605"/>
        <end position="695"/>
    </location>
</feature>
<dbReference type="InterPro" id="IPR013783">
    <property type="entry name" value="Ig-like_fold"/>
</dbReference>
<evidence type="ECO:0000256" key="1">
    <source>
        <dbReference type="ARBA" id="ARBA00023295"/>
    </source>
</evidence>
<feature type="domain" description="Fibronectin type-III" evidence="4">
    <location>
        <begin position="159"/>
        <end position="246"/>
    </location>
</feature>
<evidence type="ECO:0000313" key="5">
    <source>
        <dbReference type="EMBL" id="MEI4271554.1"/>
    </source>
</evidence>
<feature type="domain" description="Fibronectin type-III" evidence="4">
    <location>
        <begin position="66"/>
        <end position="154"/>
    </location>
</feature>
<keyword evidence="1" id="KW-0378">Hydrolase</keyword>
<dbReference type="RefSeq" id="WP_336403694.1">
    <property type="nucleotide sequence ID" value="NZ_JBAPLU010000006.1"/>
</dbReference>
<organism evidence="5 6">
    <name type="scientific">Klenkia sesuvii</name>
    <dbReference type="NCBI Taxonomy" id="3103137"/>
    <lineage>
        <taxon>Bacteria</taxon>
        <taxon>Bacillati</taxon>
        <taxon>Actinomycetota</taxon>
        <taxon>Actinomycetes</taxon>
        <taxon>Geodermatophilales</taxon>
        <taxon>Geodermatophilaceae</taxon>
        <taxon>Klenkia</taxon>
    </lineage>
</organism>
<protein>
    <recommendedName>
        <fullName evidence="4">Fibronectin type-III domain-containing protein</fullName>
    </recommendedName>
</protein>
<keyword evidence="1" id="KW-0326">Glycosidase</keyword>
<evidence type="ECO:0000256" key="3">
    <source>
        <dbReference type="SAM" id="MobiDB-lite"/>
    </source>
</evidence>
<name>A0ABU8DRX2_9ACTN</name>
<dbReference type="CDD" id="cd00063">
    <property type="entry name" value="FN3"/>
    <property type="match status" value="2"/>
</dbReference>
<evidence type="ECO:0000313" key="6">
    <source>
        <dbReference type="Proteomes" id="UP001361570"/>
    </source>
</evidence>
<dbReference type="EMBL" id="JBAPLU010000006">
    <property type="protein sequence ID" value="MEI4271554.1"/>
    <property type="molecule type" value="Genomic_DNA"/>
</dbReference>
<evidence type="ECO:0000259" key="4">
    <source>
        <dbReference type="PROSITE" id="PS50853"/>
    </source>
</evidence>
<comment type="caution">
    <text evidence="5">The sequence shown here is derived from an EMBL/GenBank/DDBJ whole genome shotgun (WGS) entry which is preliminary data.</text>
</comment>
<dbReference type="PANTHER" id="PTHR46957:SF3">
    <property type="entry name" value="CYTOKINE RECEPTOR"/>
    <property type="match status" value="1"/>
</dbReference>
<dbReference type="Gene3D" id="2.60.40.10">
    <property type="entry name" value="Immunoglobulins"/>
    <property type="match status" value="8"/>
</dbReference>
<keyword evidence="2" id="KW-0119">Carbohydrate metabolism</keyword>
<dbReference type="SUPFAM" id="SSF49265">
    <property type="entry name" value="Fibronectin type III"/>
    <property type="match status" value="5"/>
</dbReference>
<dbReference type="SMART" id="SM00060">
    <property type="entry name" value="FN3"/>
    <property type="match status" value="8"/>
</dbReference>
<dbReference type="PANTHER" id="PTHR46957">
    <property type="entry name" value="CYTOKINE RECEPTOR"/>
    <property type="match status" value="1"/>
</dbReference>
<feature type="domain" description="Fibronectin type-III" evidence="4">
    <location>
        <begin position="342"/>
        <end position="428"/>
    </location>
</feature>
<reference evidence="5 6" key="1">
    <citation type="submission" date="2024-03" db="EMBL/GenBank/DDBJ databases">
        <title>Draft genome sequence of Klenkia sp. LSe6-5.</title>
        <authorList>
            <person name="Duangmal K."/>
            <person name="Chantavorakit T."/>
        </authorList>
    </citation>
    <scope>NUCLEOTIDE SEQUENCE [LARGE SCALE GENOMIC DNA]</scope>
    <source>
        <strain evidence="5 6">LSe6-5</strain>
    </source>
</reference>
<dbReference type="Proteomes" id="UP001361570">
    <property type="component" value="Unassembled WGS sequence"/>
</dbReference>
<dbReference type="SUPFAM" id="SSF82171">
    <property type="entry name" value="DPP6 N-terminal domain-like"/>
    <property type="match status" value="2"/>
</dbReference>
<dbReference type="InterPro" id="IPR003961">
    <property type="entry name" value="FN3_dom"/>
</dbReference>
<dbReference type="InterPro" id="IPR050713">
    <property type="entry name" value="RTP_Phos/Ushers"/>
</dbReference>
<feature type="region of interest" description="Disordered" evidence="3">
    <location>
        <begin position="592"/>
        <end position="629"/>
    </location>
</feature>
<dbReference type="PROSITE" id="PS50853">
    <property type="entry name" value="FN3"/>
    <property type="match status" value="6"/>
</dbReference>
<accession>A0ABU8DRX2</accession>